<keyword evidence="4" id="KW-1185">Reference proteome</keyword>
<dbReference type="EMBL" id="JAIRAU010000005">
    <property type="protein sequence ID" value="MBZ5709205.1"/>
    <property type="molecule type" value="Genomic_DNA"/>
</dbReference>
<feature type="region of interest" description="Disordered" evidence="1">
    <location>
        <begin position="24"/>
        <end position="86"/>
    </location>
</feature>
<name>A0ABS7TLX9_9BACT</name>
<comment type="caution">
    <text evidence="3">The sequence shown here is derived from an EMBL/GenBank/DDBJ whole genome shotgun (WGS) entry which is preliminary data.</text>
</comment>
<evidence type="ECO:0000313" key="3">
    <source>
        <dbReference type="EMBL" id="MBZ5709205.1"/>
    </source>
</evidence>
<gene>
    <name evidence="3" type="ORF">K7C98_08025</name>
</gene>
<keyword evidence="2" id="KW-0732">Signal</keyword>
<proteinExistence type="predicted"/>
<evidence type="ECO:0008006" key="5">
    <source>
        <dbReference type="Google" id="ProtNLM"/>
    </source>
</evidence>
<dbReference type="RefSeq" id="WP_224190983.1">
    <property type="nucleotide sequence ID" value="NZ_JAIRAU010000005.1"/>
</dbReference>
<dbReference type="PROSITE" id="PS51257">
    <property type="entry name" value="PROKAR_LIPOPROTEIN"/>
    <property type="match status" value="1"/>
</dbReference>
<protein>
    <recommendedName>
        <fullName evidence="5">Lipoprotein</fullName>
    </recommendedName>
</protein>
<feature type="compositionally biased region" description="Low complexity" evidence="1">
    <location>
        <begin position="36"/>
        <end position="86"/>
    </location>
</feature>
<accession>A0ABS7TLX9</accession>
<reference evidence="3" key="1">
    <citation type="submission" date="2021-08" db="EMBL/GenBank/DDBJ databases">
        <authorList>
            <person name="Stevens D.C."/>
        </authorList>
    </citation>
    <scope>NUCLEOTIDE SEQUENCE</scope>
    <source>
        <strain evidence="3">DSM 53165</strain>
    </source>
</reference>
<feature type="chain" id="PRO_5045285978" description="Lipoprotein" evidence="2">
    <location>
        <begin position="25"/>
        <end position="368"/>
    </location>
</feature>
<dbReference type="Proteomes" id="UP001139031">
    <property type="component" value="Unassembled WGS sequence"/>
</dbReference>
<evidence type="ECO:0000313" key="4">
    <source>
        <dbReference type="Proteomes" id="UP001139031"/>
    </source>
</evidence>
<evidence type="ECO:0000256" key="1">
    <source>
        <dbReference type="SAM" id="MobiDB-lite"/>
    </source>
</evidence>
<feature type="signal peptide" evidence="2">
    <location>
        <begin position="1"/>
        <end position="24"/>
    </location>
</feature>
<organism evidence="3 4">
    <name type="scientific">Nannocystis pusilla</name>
    <dbReference type="NCBI Taxonomy" id="889268"/>
    <lineage>
        <taxon>Bacteria</taxon>
        <taxon>Pseudomonadati</taxon>
        <taxon>Myxococcota</taxon>
        <taxon>Polyangia</taxon>
        <taxon>Nannocystales</taxon>
        <taxon>Nannocystaceae</taxon>
        <taxon>Nannocystis</taxon>
    </lineage>
</organism>
<evidence type="ECO:0000256" key="2">
    <source>
        <dbReference type="SAM" id="SignalP"/>
    </source>
</evidence>
<dbReference type="Gene3D" id="2.60.220.30">
    <property type="match status" value="1"/>
</dbReference>
<feature type="compositionally biased region" description="Polar residues" evidence="1">
    <location>
        <begin position="24"/>
        <end position="35"/>
    </location>
</feature>
<sequence>MLLMHRFTILSSLCLVLAACPSNGSTTTDGASTGPASTTDGPATDSTPGTTDDSTTSAAPTTSSTGEPTTTTESSTDATTDATTGAVECEPVTAQIGPDGGELSLCGATLRVPAGAVATDVEFGIAVVEPPAEPPFEQAFASPVFEFTAGADAFTQPIELILPHEPTEGRLALSQYDALSNQFWIIEACAVTDTTISQSVFQLGVFAALRGTYDYPDSTNGLGGGSIELELLGMPASFSLDEPGNFGIFSDAEDGSRGLTLKAIREIDGGLESLRIDFGVDASGETATLTAVEWLSTVTSEGYTYIADLIGSDGVITLDLVDGDHYVGELSAVTFGGNPQHDEILHATFDVTVEKFAFPPELGCFGGE</sequence>